<dbReference type="Pfam" id="PF00703">
    <property type="entry name" value="Glyco_hydro_2"/>
    <property type="match status" value="1"/>
</dbReference>
<dbReference type="InterPro" id="IPR006103">
    <property type="entry name" value="Glyco_hydro_2_cat"/>
</dbReference>
<sequence>MKYLFKASLATALLFITLHATLQAQSVKLHWKLFPQNDSLYMLSQIAQPGFHTAQWIDAIVPGTVFYAYVKAGKEPSPDYADNIFKVDKAKYDRPFWYRAEFAGSKLLAGKHTWLNFNGIHKRGEIYFNGQHIGTVKGIVERGIYDITSLLNKKGSNVILVLVVPPRNDPEHNHPLANWEAPTYISSGSWDWMPAVPGLNSGLTDTVAITQKGPVSIEDPWIRTTMVDMNQANITFKATLRNASALPVTGVVQLTISPGNVKLSGPAITLAANSSRTISYDKADFAQLHIKNPKLWWPNGYGGRADGTQNLYTCTVSFAVKGNAPSDVVSKSFGIRKITADTTTLNGPLRVYVNDVPILLKGGNWGMSDYMLKVRGKDYDARIRFHQDMNFNIIRNWTGEVTDEAFYDYCDRYGIMVWDDFWLNNFGQIDSLDIFKNNAIEKVKKLRNHPSIAIWCGANEGVPGGNPAGPLNMAIRNAVKEFDGDDKLYLARSNAGETNPNFSIHGGSKVLSGSGLWSNTDPKTYFTDPHNGYLFSQNSYGMRSELGTATFVNIESFKKFMPKEYWVAPTPDAVNSKTNMWARHYFSTDGALGGGSDPVKYINTISTSYGKATSIEDFCKKAQMLNVETMKAMYEAWNDHMWHDASGMLIWMSQSAYPSMIWQTYDYYYDLTGAYFGAKTACEPIHIQWNAATNSVKVINNKAYAIQGLTAQATVYNSDGKAVTAYNMTKILDVTPTSATEAFIVFNSIDKLPSLSDVHFLKLRLTDKAGKLVSENFYWMGNTYLDYTALNKMPSVRASLSVTSPKISTAKNKLNKVLAYTVANNSKITAAFGIRVQLLDAKGKQILPAIYSDSYFSLMQGEAKMVTVEVAPGLLKKGYKLDVRAYNN</sequence>
<reference evidence="9 10" key="1">
    <citation type="journal article" date="2017" name="Int. J. Syst. Evol. Microbiol.">
        <title>Mucilaginibacterpsychrotolerans sp. nov., isolated from peatlands.</title>
        <authorList>
            <person name="Deng Y."/>
            <person name="Shen L."/>
            <person name="Xu B."/>
            <person name="Liu Y."/>
            <person name="Gu Z."/>
            <person name="Liu H."/>
            <person name="Zhou Y."/>
        </authorList>
    </citation>
    <scope>NUCLEOTIDE SEQUENCE [LARGE SCALE GENOMIC DNA]</scope>
    <source>
        <strain evidence="9 10">NH7-4</strain>
    </source>
</reference>
<dbReference type="OrthoDB" id="9801077at2"/>
<gene>
    <name evidence="9" type="ORF">E2R66_09025</name>
</gene>
<organism evidence="9 10">
    <name type="scientific">Mucilaginibacter psychrotolerans</name>
    <dbReference type="NCBI Taxonomy" id="1524096"/>
    <lineage>
        <taxon>Bacteria</taxon>
        <taxon>Pseudomonadati</taxon>
        <taxon>Bacteroidota</taxon>
        <taxon>Sphingobacteriia</taxon>
        <taxon>Sphingobacteriales</taxon>
        <taxon>Sphingobacteriaceae</taxon>
        <taxon>Mucilaginibacter</taxon>
    </lineage>
</organism>
<dbReference type="InterPro" id="IPR041351">
    <property type="entry name" value="Ig_GlcNase"/>
</dbReference>
<evidence type="ECO:0000313" key="10">
    <source>
        <dbReference type="Proteomes" id="UP000297540"/>
    </source>
</evidence>
<protein>
    <submittedName>
        <fullName evidence="9">Beta-mannosidase</fullName>
    </submittedName>
</protein>
<feature type="domain" description="Beta-mannosidase-like galactose-binding" evidence="8">
    <location>
        <begin position="54"/>
        <end position="197"/>
    </location>
</feature>
<dbReference type="InterPro" id="IPR043534">
    <property type="entry name" value="EBDG/EBM"/>
</dbReference>
<dbReference type="Pfam" id="PF22666">
    <property type="entry name" value="Glyco_hydro_2_N2"/>
    <property type="match status" value="1"/>
</dbReference>
<dbReference type="EMBL" id="SOZE01000007">
    <property type="protein sequence ID" value="TFF38169.1"/>
    <property type="molecule type" value="Genomic_DNA"/>
</dbReference>
<evidence type="ECO:0000259" key="5">
    <source>
        <dbReference type="Pfam" id="PF00703"/>
    </source>
</evidence>
<dbReference type="SUPFAM" id="SSF51445">
    <property type="entry name" value="(Trans)glycosidases"/>
    <property type="match status" value="1"/>
</dbReference>
<name>A0A4Y8SGJ5_9SPHI</name>
<dbReference type="Gene3D" id="2.60.120.260">
    <property type="entry name" value="Galactose-binding domain-like"/>
    <property type="match status" value="1"/>
</dbReference>
<dbReference type="AlphaFoldDB" id="A0A4Y8SGJ5"/>
<dbReference type="Gene3D" id="3.20.20.80">
    <property type="entry name" value="Glycosidases"/>
    <property type="match status" value="1"/>
</dbReference>
<evidence type="ECO:0000256" key="4">
    <source>
        <dbReference type="SAM" id="SignalP"/>
    </source>
</evidence>
<dbReference type="InterPro" id="IPR036156">
    <property type="entry name" value="Beta-gal/glucu_dom_sf"/>
</dbReference>
<dbReference type="InterPro" id="IPR054593">
    <property type="entry name" value="Beta-mannosidase-like_N2"/>
</dbReference>
<keyword evidence="4" id="KW-0732">Signal</keyword>
<feature type="domain" description="Exo-beta-D-glucosaminidase Ig-fold" evidence="7">
    <location>
        <begin position="776"/>
        <end position="887"/>
    </location>
</feature>
<dbReference type="SUPFAM" id="SSF49785">
    <property type="entry name" value="Galactose-binding domain-like"/>
    <property type="match status" value="1"/>
</dbReference>
<dbReference type="Pfam" id="PF18368">
    <property type="entry name" value="Ig_GlcNase"/>
    <property type="match status" value="1"/>
</dbReference>
<dbReference type="Gene3D" id="2.60.40.10">
    <property type="entry name" value="Immunoglobulins"/>
    <property type="match status" value="3"/>
</dbReference>
<dbReference type="Pfam" id="PF02836">
    <property type="entry name" value="Glyco_hydro_2_C"/>
    <property type="match status" value="1"/>
</dbReference>
<dbReference type="GO" id="GO:0005975">
    <property type="term" value="P:carbohydrate metabolic process"/>
    <property type="evidence" value="ECO:0007669"/>
    <property type="project" value="InterPro"/>
</dbReference>
<feature type="signal peptide" evidence="4">
    <location>
        <begin position="1"/>
        <end position="24"/>
    </location>
</feature>
<dbReference type="InterPro" id="IPR017853">
    <property type="entry name" value="GH"/>
</dbReference>
<dbReference type="GO" id="GO:0004553">
    <property type="term" value="F:hydrolase activity, hydrolyzing O-glycosyl compounds"/>
    <property type="evidence" value="ECO:0007669"/>
    <property type="project" value="InterPro"/>
</dbReference>
<keyword evidence="3" id="KW-0326">Glycosidase</keyword>
<dbReference type="RefSeq" id="WP_133229812.1">
    <property type="nucleotide sequence ID" value="NZ_SOZE01000007.1"/>
</dbReference>
<dbReference type="InterPro" id="IPR008979">
    <property type="entry name" value="Galactose-bd-like_sf"/>
</dbReference>
<accession>A0A4Y8SGJ5</accession>
<dbReference type="InterPro" id="IPR013783">
    <property type="entry name" value="Ig-like_fold"/>
</dbReference>
<evidence type="ECO:0000256" key="2">
    <source>
        <dbReference type="ARBA" id="ARBA00022801"/>
    </source>
</evidence>
<keyword evidence="10" id="KW-1185">Reference proteome</keyword>
<evidence type="ECO:0000259" key="8">
    <source>
        <dbReference type="Pfam" id="PF22666"/>
    </source>
</evidence>
<dbReference type="InterPro" id="IPR006102">
    <property type="entry name" value="Ig-like_GH2"/>
</dbReference>
<evidence type="ECO:0000256" key="1">
    <source>
        <dbReference type="ARBA" id="ARBA00007401"/>
    </source>
</evidence>
<comment type="caution">
    <text evidence="9">The sequence shown here is derived from an EMBL/GenBank/DDBJ whole genome shotgun (WGS) entry which is preliminary data.</text>
</comment>
<evidence type="ECO:0000259" key="6">
    <source>
        <dbReference type="Pfam" id="PF02836"/>
    </source>
</evidence>
<dbReference type="PANTHER" id="PTHR43536:SF1">
    <property type="entry name" value="MANNOSYLGLYCOPROTEIN ENDO-BETA-MANNOSIDASE"/>
    <property type="match status" value="1"/>
</dbReference>
<feature type="domain" description="Glycoside hydrolase family 2 immunoglobulin-like beta-sandwich" evidence="5">
    <location>
        <begin position="215"/>
        <end position="336"/>
    </location>
</feature>
<feature type="chain" id="PRO_5021333373" evidence="4">
    <location>
        <begin position="25"/>
        <end position="888"/>
    </location>
</feature>
<dbReference type="SUPFAM" id="SSF49303">
    <property type="entry name" value="beta-Galactosidase/glucuronidase domain"/>
    <property type="match status" value="3"/>
</dbReference>
<dbReference type="Proteomes" id="UP000297540">
    <property type="component" value="Unassembled WGS sequence"/>
</dbReference>
<evidence type="ECO:0000256" key="3">
    <source>
        <dbReference type="ARBA" id="ARBA00023295"/>
    </source>
</evidence>
<evidence type="ECO:0000313" key="9">
    <source>
        <dbReference type="EMBL" id="TFF38169.1"/>
    </source>
</evidence>
<feature type="domain" description="Glycoside hydrolase family 2 catalytic" evidence="6">
    <location>
        <begin position="388"/>
        <end position="482"/>
    </location>
</feature>
<proteinExistence type="inferred from homology"/>
<keyword evidence="2" id="KW-0378">Hydrolase</keyword>
<evidence type="ECO:0000259" key="7">
    <source>
        <dbReference type="Pfam" id="PF18368"/>
    </source>
</evidence>
<comment type="similarity">
    <text evidence="1">Belongs to the glycosyl hydrolase 2 family.</text>
</comment>
<dbReference type="PANTHER" id="PTHR43536">
    <property type="entry name" value="MANNOSYLGLYCOPROTEIN ENDO-BETA-MANNOSIDASE"/>
    <property type="match status" value="1"/>
</dbReference>